<feature type="transmembrane region" description="Helical" evidence="2">
    <location>
        <begin position="124"/>
        <end position="149"/>
    </location>
</feature>
<evidence type="ECO:0000313" key="4">
    <source>
        <dbReference type="EMBL" id="KAJ7700811.1"/>
    </source>
</evidence>
<keyword evidence="2" id="KW-0472">Membrane</keyword>
<gene>
    <name evidence="4" type="ORF">B0H17DRAFT_1046713</name>
</gene>
<reference evidence="4" key="1">
    <citation type="submission" date="2023-03" db="EMBL/GenBank/DDBJ databases">
        <title>Massive genome expansion in bonnet fungi (Mycena s.s.) driven by repeated elements and novel gene families across ecological guilds.</title>
        <authorList>
            <consortium name="Lawrence Berkeley National Laboratory"/>
            <person name="Harder C.B."/>
            <person name="Miyauchi S."/>
            <person name="Viragh M."/>
            <person name="Kuo A."/>
            <person name="Thoen E."/>
            <person name="Andreopoulos B."/>
            <person name="Lu D."/>
            <person name="Skrede I."/>
            <person name="Drula E."/>
            <person name="Henrissat B."/>
            <person name="Morin E."/>
            <person name="Kohler A."/>
            <person name="Barry K."/>
            <person name="LaButti K."/>
            <person name="Morin E."/>
            <person name="Salamov A."/>
            <person name="Lipzen A."/>
            <person name="Mereny Z."/>
            <person name="Hegedus B."/>
            <person name="Baldrian P."/>
            <person name="Stursova M."/>
            <person name="Weitz H."/>
            <person name="Taylor A."/>
            <person name="Grigoriev I.V."/>
            <person name="Nagy L.G."/>
            <person name="Martin F."/>
            <person name="Kauserud H."/>
        </authorList>
    </citation>
    <scope>NUCLEOTIDE SEQUENCE</scope>
    <source>
        <strain evidence="4">CBHHK067</strain>
    </source>
</reference>
<proteinExistence type="predicted"/>
<evidence type="ECO:0000259" key="3">
    <source>
        <dbReference type="Pfam" id="PF20152"/>
    </source>
</evidence>
<evidence type="ECO:0000313" key="5">
    <source>
        <dbReference type="Proteomes" id="UP001221757"/>
    </source>
</evidence>
<protein>
    <recommendedName>
        <fullName evidence="3">DUF6534 domain-containing protein</fullName>
    </recommendedName>
</protein>
<name>A0AAD7GQT2_MYCRO</name>
<evidence type="ECO:0000256" key="2">
    <source>
        <dbReference type="SAM" id="Phobius"/>
    </source>
</evidence>
<feature type="region of interest" description="Disordered" evidence="1">
    <location>
        <begin position="310"/>
        <end position="408"/>
    </location>
</feature>
<keyword evidence="5" id="KW-1185">Reference proteome</keyword>
<keyword evidence="2" id="KW-1133">Transmembrane helix</keyword>
<dbReference type="Pfam" id="PF20152">
    <property type="entry name" value="DUF6534"/>
    <property type="match status" value="1"/>
</dbReference>
<dbReference type="AlphaFoldDB" id="A0AAD7GQT2"/>
<feature type="transmembrane region" description="Helical" evidence="2">
    <location>
        <begin position="91"/>
        <end position="112"/>
    </location>
</feature>
<feature type="transmembrane region" description="Helical" evidence="2">
    <location>
        <begin position="161"/>
        <end position="182"/>
    </location>
</feature>
<dbReference type="PANTHER" id="PTHR40465">
    <property type="entry name" value="CHROMOSOME 1, WHOLE GENOME SHOTGUN SEQUENCE"/>
    <property type="match status" value="1"/>
</dbReference>
<evidence type="ECO:0000256" key="1">
    <source>
        <dbReference type="SAM" id="MobiDB-lite"/>
    </source>
</evidence>
<dbReference type="InterPro" id="IPR045339">
    <property type="entry name" value="DUF6534"/>
</dbReference>
<dbReference type="EMBL" id="JARKIE010000019">
    <property type="protein sequence ID" value="KAJ7700811.1"/>
    <property type="molecule type" value="Genomic_DNA"/>
</dbReference>
<accession>A0AAD7GQT2</accession>
<dbReference type="PANTHER" id="PTHR40465:SF1">
    <property type="entry name" value="DUF6534 DOMAIN-CONTAINING PROTEIN"/>
    <property type="match status" value="1"/>
</dbReference>
<feature type="transmembrane region" description="Helical" evidence="2">
    <location>
        <begin position="20"/>
        <end position="39"/>
    </location>
</feature>
<feature type="domain" description="DUF6534" evidence="3">
    <location>
        <begin position="178"/>
        <end position="255"/>
    </location>
</feature>
<sequence length="408" mass="44038">MSNATSPFLTPDRLTSLAVGSWVNMVLFTLECMQAVQYFRSQTRRTDSAFTKLGVSVNLGADVAGTAACCATTYLYLVTDWGIVEALETQHWTLTGVTFTVGVVTAVSQFFMISRYWQMTRRHVVFSLLLLLLIGALTGIFGTGVLMALSPNAKGVLLDAFLLLSLIASSAGNALVSLLSFWQRCKRNDAQAAKWYLPHRILAALIETGTVTTAVTVAGAVVTLGSVRDTRIWIAFAFIQARVYSCTMLFVLLGRPESASAGKAKAAEAALASSEKQAAAGAMVPPASLMDDADAFRLTRKRIELHDHEYDSADSDVSRNLNNELRDMGRSPRPSWSSDGSEARGRHPAVLSRSVSESPSEYPMSPSPEPELGLRSPSPDIELQGPQGYPHAYPISPMNLSPRSGSPV</sequence>
<comment type="caution">
    <text evidence="4">The sequence shown here is derived from an EMBL/GenBank/DDBJ whole genome shotgun (WGS) entry which is preliminary data.</text>
</comment>
<feature type="compositionally biased region" description="Polar residues" evidence="1">
    <location>
        <begin position="398"/>
        <end position="408"/>
    </location>
</feature>
<feature type="transmembrane region" description="Helical" evidence="2">
    <location>
        <begin position="59"/>
        <end position="79"/>
    </location>
</feature>
<feature type="transmembrane region" description="Helical" evidence="2">
    <location>
        <begin position="202"/>
        <end position="226"/>
    </location>
</feature>
<dbReference type="Proteomes" id="UP001221757">
    <property type="component" value="Unassembled WGS sequence"/>
</dbReference>
<organism evidence="4 5">
    <name type="scientific">Mycena rosella</name>
    <name type="common">Pink bonnet</name>
    <name type="synonym">Agaricus rosellus</name>
    <dbReference type="NCBI Taxonomy" id="1033263"/>
    <lineage>
        <taxon>Eukaryota</taxon>
        <taxon>Fungi</taxon>
        <taxon>Dikarya</taxon>
        <taxon>Basidiomycota</taxon>
        <taxon>Agaricomycotina</taxon>
        <taxon>Agaricomycetes</taxon>
        <taxon>Agaricomycetidae</taxon>
        <taxon>Agaricales</taxon>
        <taxon>Marasmiineae</taxon>
        <taxon>Mycenaceae</taxon>
        <taxon>Mycena</taxon>
    </lineage>
</organism>
<keyword evidence="2" id="KW-0812">Transmembrane</keyword>
<feature type="transmembrane region" description="Helical" evidence="2">
    <location>
        <begin position="232"/>
        <end position="253"/>
    </location>
</feature>